<evidence type="ECO:0000313" key="4">
    <source>
        <dbReference type="EMBL" id="KAF3337568.1"/>
    </source>
</evidence>
<keyword evidence="2" id="KW-0472">Membrane</keyword>
<feature type="domain" description="Phosphatidic acid phosphatase type 2/haloperoxidase" evidence="3">
    <location>
        <begin position="50"/>
        <end position="159"/>
    </location>
</feature>
<evidence type="ECO:0000313" key="5">
    <source>
        <dbReference type="Proteomes" id="UP000623129"/>
    </source>
</evidence>
<accession>A0A833RL14</accession>
<feature type="transmembrane region" description="Helical" evidence="2">
    <location>
        <begin position="144"/>
        <end position="162"/>
    </location>
</feature>
<gene>
    <name evidence="4" type="ORF">FCM35_KLT18155</name>
</gene>
<reference evidence="4" key="1">
    <citation type="submission" date="2020-01" db="EMBL/GenBank/DDBJ databases">
        <title>Genome sequence of Kobresia littledalei, the first chromosome-level genome in the family Cyperaceae.</title>
        <authorList>
            <person name="Qu G."/>
        </authorList>
    </citation>
    <scope>NUCLEOTIDE SEQUENCE</scope>
    <source>
        <strain evidence="4">C.B.Clarke</strain>
        <tissue evidence="4">Leaf</tissue>
    </source>
</reference>
<dbReference type="EMBL" id="SWLB01000006">
    <property type="protein sequence ID" value="KAF3337568.1"/>
    <property type="molecule type" value="Genomic_DNA"/>
</dbReference>
<organism evidence="4 5">
    <name type="scientific">Carex littledalei</name>
    <dbReference type="NCBI Taxonomy" id="544730"/>
    <lineage>
        <taxon>Eukaryota</taxon>
        <taxon>Viridiplantae</taxon>
        <taxon>Streptophyta</taxon>
        <taxon>Embryophyta</taxon>
        <taxon>Tracheophyta</taxon>
        <taxon>Spermatophyta</taxon>
        <taxon>Magnoliopsida</taxon>
        <taxon>Liliopsida</taxon>
        <taxon>Poales</taxon>
        <taxon>Cyperaceae</taxon>
        <taxon>Cyperoideae</taxon>
        <taxon>Cariceae</taxon>
        <taxon>Carex</taxon>
        <taxon>Carex subgen. Euthyceras</taxon>
    </lineage>
</organism>
<dbReference type="GO" id="GO:0047874">
    <property type="term" value="F:dolichyldiphosphatase activity"/>
    <property type="evidence" value="ECO:0007669"/>
    <property type="project" value="TreeGrafter"/>
</dbReference>
<dbReference type="InterPro" id="IPR036938">
    <property type="entry name" value="PAP2/HPO_sf"/>
</dbReference>
<dbReference type="PANTHER" id="PTHR11247:SF40">
    <property type="entry name" value="LIPID PHOSPHATE PHOSPHATASE EPSILON 1, CHLOROPLASTIC"/>
    <property type="match status" value="1"/>
</dbReference>
<sequence length="200" mass="22834">MVLRNASLRGHQKIGLVVGFDFESALNRTSKWLVTSLFGIAVLWRRDAGSLWAMMGLCINTWISIKLKKALNHKRPTSDYKPDPGMPSSHAQNIFYGVVFANMSLLQRLGTNFSTVTTGILILLLGSYLAWLRISQKLHTVKQVIVGAILGFVFGIAWFFLWHSFLVNVYHLYFWVRVVMVLSSLASCGAFFFYIVRYWF</sequence>
<keyword evidence="2" id="KW-1133">Transmembrane helix</keyword>
<comment type="caution">
    <text evidence="4">The sequence shown here is derived from an EMBL/GenBank/DDBJ whole genome shotgun (WGS) entry which is preliminary data.</text>
</comment>
<dbReference type="Gene3D" id="1.20.144.10">
    <property type="entry name" value="Phosphatidic acid phosphatase type 2/haloperoxidase"/>
    <property type="match status" value="1"/>
</dbReference>
<keyword evidence="2" id="KW-0812">Transmembrane</keyword>
<feature type="transmembrane region" description="Helical" evidence="2">
    <location>
        <begin position="113"/>
        <end position="132"/>
    </location>
</feature>
<name>A0A833RL14_9POAL</name>
<evidence type="ECO:0000256" key="2">
    <source>
        <dbReference type="SAM" id="Phobius"/>
    </source>
</evidence>
<evidence type="ECO:0000256" key="1">
    <source>
        <dbReference type="ARBA" id="ARBA00022801"/>
    </source>
</evidence>
<dbReference type="AlphaFoldDB" id="A0A833RL14"/>
<dbReference type="OrthoDB" id="302705at2759"/>
<feature type="transmembrane region" description="Helical" evidence="2">
    <location>
        <begin position="174"/>
        <end position="196"/>
    </location>
</feature>
<dbReference type="PANTHER" id="PTHR11247">
    <property type="entry name" value="PALMITOYL-PROTEIN THIOESTERASE/DOLICHYLDIPHOSPHATASE 1"/>
    <property type="match status" value="1"/>
</dbReference>
<dbReference type="SUPFAM" id="SSF48317">
    <property type="entry name" value="Acid phosphatase/Vanadium-dependent haloperoxidase"/>
    <property type="match status" value="1"/>
</dbReference>
<dbReference type="GO" id="GO:0006487">
    <property type="term" value="P:protein N-linked glycosylation"/>
    <property type="evidence" value="ECO:0007669"/>
    <property type="project" value="TreeGrafter"/>
</dbReference>
<dbReference type="Proteomes" id="UP000623129">
    <property type="component" value="Unassembled WGS sequence"/>
</dbReference>
<keyword evidence="1" id="KW-0378">Hydrolase</keyword>
<dbReference type="GO" id="GO:0005789">
    <property type="term" value="C:endoplasmic reticulum membrane"/>
    <property type="evidence" value="ECO:0007669"/>
    <property type="project" value="TreeGrafter"/>
</dbReference>
<evidence type="ECO:0000259" key="3">
    <source>
        <dbReference type="SMART" id="SM00014"/>
    </source>
</evidence>
<dbReference type="InterPro" id="IPR000326">
    <property type="entry name" value="PAP2/HPO"/>
</dbReference>
<dbReference type="SMART" id="SM00014">
    <property type="entry name" value="acidPPc"/>
    <property type="match status" value="1"/>
</dbReference>
<keyword evidence="5" id="KW-1185">Reference proteome</keyword>
<dbReference type="GO" id="GO:0008610">
    <property type="term" value="P:lipid biosynthetic process"/>
    <property type="evidence" value="ECO:0007669"/>
    <property type="project" value="TreeGrafter"/>
</dbReference>
<dbReference type="Pfam" id="PF01569">
    <property type="entry name" value="PAP2"/>
    <property type="match status" value="1"/>
</dbReference>
<proteinExistence type="predicted"/>
<protein>
    <submittedName>
        <fullName evidence="4">Lipid phosphate phosphatase epsilon 1</fullName>
    </submittedName>
</protein>